<dbReference type="EMBL" id="JH687561">
    <property type="protein sequence ID" value="EIN03559.1"/>
    <property type="molecule type" value="Genomic_DNA"/>
</dbReference>
<dbReference type="GO" id="GO:0016787">
    <property type="term" value="F:hydrolase activity"/>
    <property type="evidence" value="ECO:0007669"/>
    <property type="project" value="UniProtKB-KW"/>
</dbReference>
<dbReference type="AlphaFoldDB" id="R7S134"/>
<dbReference type="InterPro" id="IPR029058">
    <property type="entry name" value="AB_hydrolase_fold"/>
</dbReference>
<dbReference type="RefSeq" id="XP_007389216.1">
    <property type="nucleotide sequence ID" value="XM_007389154.1"/>
</dbReference>
<reference evidence="2" key="1">
    <citation type="journal article" date="2012" name="Science">
        <title>The Paleozoic origin of enzymatic lignin decomposition reconstructed from 31 fungal genomes.</title>
        <authorList>
            <person name="Floudas D."/>
            <person name="Binder M."/>
            <person name="Riley R."/>
            <person name="Barry K."/>
            <person name="Blanchette R.A."/>
            <person name="Henrissat B."/>
            <person name="Martinez A.T."/>
            <person name="Otillar R."/>
            <person name="Spatafora J.W."/>
            <person name="Yadav J.S."/>
            <person name="Aerts A."/>
            <person name="Benoit I."/>
            <person name="Boyd A."/>
            <person name="Carlson A."/>
            <person name="Copeland A."/>
            <person name="Coutinho P.M."/>
            <person name="de Vries R.P."/>
            <person name="Ferreira P."/>
            <person name="Findley K."/>
            <person name="Foster B."/>
            <person name="Gaskell J."/>
            <person name="Glotzer D."/>
            <person name="Gorecki P."/>
            <person name="Heitman J."/>
            <person name="Hesse C."/>
            <person name="Hori C."/>
            <person name="Igarashi K."/>
            <person name="Jurgens J.A."/>
            <person name="Kallen N."/>
            <person name="Kersten P."/>
            <person name="Kohler A."/>
            <person name="Kuees U."/>
            <person name="Kumar T.K.A."/>
            <person name="Kuo A."/>
            <person name="LaButti K."/>
            <person name="Larrondo L.F."/>
            <person name="Lindquist E."/>
            <person name="Ling A."/>
            <person name="Lombard V."/>
            <person name="Lucas S."/>
            <person name="Lundell T."/>
            <person name="Martin R."/>
            <person name="McLaughlin D.J."/>
            <person name="Morgenstern I."/>
            <person name="Morin E."/>
            <person name="Murat C."/>
            <person name="Nagy L.G."/>
            <person name="Nolan M."/>
            <person name="Ohm R.A."/>
            <person name="Patyshakuliyeva A."/>
            <person name="Rokas A."/>
            <person name="Ruiz-Duenas F.J."/>
            <person name="Sabat G."/>
            <person name="Salamov A."/>
            <person name="Samejima M."/>
            <person name="Schmutz J."/>
            <person name="Slot J.C."/>
            <person name="St John F."/>
            <person name="Stenlid J."/>
            <person name="Sun H."/>
            <person name="Sun S."/>
            <person name="Syed K."/>
            <person name="Tsang A."/>
            <person name="Wiebenga A."/>
            <person name="Young D."/>
            <person name="Pisabarro A."/>
            <person name="Eastwood D.C."/>
            <person name="Martin F."/>
            <person name="Cullen D."/>
            <person name="Grigoriev I.V."/>
            <person name="Hibbett D.S."/>
        </authorList>
    </citation>
    <scope>NUCLEOTIDE SEQUENCE [LARGE SCALE GENOMIC DNA]</scope>
    <source>
        <strain evidence="2">HHB-11173 SS5</strain>
    </source>
</reference>
<evidence type="ECO:0000313" key="2">
    <source>
        <dbReference type="Proteomes" id="UP000054196"/>
    </source>
</evidence>
<keyword evidence="1" id="KW-0378">Hydrolase</keyword>
<dbReference type="OrthoDB" id="2334691at2759"/>
<name>R7S134_PUNST</name>
<dbReference type="GeneID" id="18877654"/>
<proteinExistence type="predicted"/>
<dbReference type="SUPFAM" id="SSF53474">
    <property type="entry name" value="alpha/beta-Hydrolases"/>
    <property type="match status" value="1"/>
</dbReference>
<organism evidence="1 2">
    <name type="scientific">Punctularia strigosozonata (strain HHB-11173)</name>
    <name type="common">White-rot fungus</name>
    <dbReference type="NCBI Taxonomy" id="741275"/>
    <lineage>
        <taxon>Eukaryota</taxon>
        <taxon>Fungi</taxon>
        <taxon>Dikarya</taxon>
        <taxon>Basidiomycota</taxon>
        <taxon>Agaricomycotina</taxon>
        <taxon>Agaricomycetes</taxon>
        <taxon>Corticiales</taxon>
        <taxon>Punctulariaceae</taxon>
        <taxon>Punctularia</taxon>
    </lineage>
</organism>
<dbReference type="eggNOG" id="ENOG502RYZF">
    <property type="taxonomic scope" value="Eukaryota"/>
</dbReference>
<dbReference type="Gene3D" id="3.40.50.1820">
    <property type="entry name" value="alpha/beta hydrolase"/>
    <property type="match status" value="1"/>
</dbReference>
<accession>R7S134</accession>
<sequence>MNDDTIQKLEETAARVKKFRPGHPALQILSGRAPTFASALDQRFSFTVYTPSSHDFHGPELPLVVAVHGTARKAGELIDWMASFAEEHRCVVLAPLFPCGIIDFADVHNYKEILYRSIRFDHILLSMVDQAAYIWRIRTDKFFMHGFSGGGQFCHRFFYLHPHRLLGLSIGAPGRITVPNTQHAWPLGVSNIQEVFEMDYGPDFRQMSEVPVHFVVGEKDTSTKMIESKNEFEEGSTRLERIQILRDSWTRIGVRSTLSIVPGVKHEGKKCLPAVLSFLAPLLDAVERAA</sequence>
<evidence type="ECO:0000313" key="1">
    <source>
        <dbReference type="EMBL" id="EIN03559.1"/>
    </source>
</evidence>
<gene>
    <name evidence="1" type="ORF">PUNSTDRAFT_123247</name>
</gene>
<dbReference type="HOGENOM" id="CLU_060128_1_0_1"/>
<dbReference type="OMA" id="GHIPQRT"/>
<dbReference type="KEGG" id="psq:PUNSTDRAFT_123247"/>
<dbReference type="Proteomes" id="UP000054196">
    <property type="component" value="Unassembled WGS sequence"/>
</dbReference>
<protein>
    <submittedName>
        <fullName evidence="1">Poly hydrolase</fullName>
    </submittedName>
</protein>
<keyword evidence="2" id="KW-1185">Reference proteome</keyword>